<organism evidence="4 5">
    <name type="scientific">Phormidesmis priestleyi Ana</name>
    <dbReference type="NCBI Taxonomy" id="1666911"/>
    <lineage>
        <taxon>Bacteria</taxon>
        <taxon>Bacillati</taxon>
        <taxon>Cyanobacteriota</taxon>
        <taxon>Cyanophyceae</taxon>
        <taxon>Leptolyngbyales</taxon>
        <taxon>Leptolyngbyaceae</taxon>
        <taxon>Phormidesmis</taxon>
    </lineage>
</organism>
<accession>A0A0P7YSY9</accession>
<dbReference type="InterPro" id="IPR001227">
    <property type="entry name" value="Ac_transferase_dom_sf"/>
</dbReference>
<keyword evidence="1" id="KW-0596">Phosphopantetheine</keyword>
<dbReference type="InterPro" id="IPR014030">
    <property type="entry name" value="Ketoacyl_synth_N"/>
</dbReference>
<dbReference type="SMART" id="SM00827">
    <property type="entry name" value="PKS_AT"/>
    <property type="match status" value="1"/>
</dbReference>
<reference evidence="4 5" key="1">
    <citation type="submission" date="2015-09" db="EMBL/GenBank/DDBJ databases">
        <title>Identification and resolution of microdiversity through metagenomic sequencing of parallel consortia.</title>
        <authorList>
            <person name="Nelson W.C."/>
            <person name="Romine M.F."/>
            <person name="Lindemann S.R."/>
        </authorList>
    </citation>
    <scope>NUCLEOTIDE SEQUENCE [LARGE SCALE GENOMIC DNA]</scope>
    <source>
        <strain evidence="4">Ana</strain>
    </source>
</reference>
<sequence>MLQSTRVQLKLNDSASKIAIVGIGCYYPGASDLMSLWENILSKRQQFRRSLNTRLPISEYYDPDPSVPDKTYGDRAAVIDGFEFDWVKRRIPKTTFESTDVVHWLALETALKALEDVGYTRETVPTERTGFILGNTLTGEQTRSTTVRLRWPFVRRALRAAAVAKGMSDLEIEELVALMEEVYKSAFSPITEDSLAGGLSNTIAGRVCNFFNFQGGGYTVDGACSSSLIAIATAANALVSGDLDLALAGGVDVSLDTFELIGFAKVGALTAQDMTVYDRRASGFIPGEGCGCVVMKRLEDARRDGDYVYALLNGWAISSDGKGGITAPSKVGQSNALRRAYERAGYSSHQLDFIEGHGTGTPVGDRTEIEGIALTLAADGALSPRKVGLTSFKSLVGHTKAAAGVGGFIKTVIALNQRILPPTCGCQDPNPVFNTVAQALYPILQGEVRDPNEILTAGVSAMGFGGINCHVTMTSADAPRDRLKPTLPARALMVSHQETEVFVFSAATLSDLLEKVTTLSLDVGDLSLAEMLDLSAYLAAQVNDQHPIRAAVIANSPKDLVRQLSRLQNLAQNNPCQPGTLLTAQQEMFSRDVWLSHSVQRDRVALLFPGQGSQRINMARVLVERHAWAQALLEKADQWLEEIGCEALSPYIFRPTERAADPTELETWMQALTRADIAPAAICFSSLVWHQYLTRLGIKPAAVGGHSLGALSAFYAAGAYDAKTLMQFAAVRGKATILPEETAGSMVSLGCDRATAEALLQQVSGYAVVANINHPQQTVVSGHTDSIEQILQLAAKRDIYARHLAVANAFHSDLVKAASDRIKANAPIPTHLAPLDIPIISAMTGQPVQPGTKLHDYFSQQLTSQVDFISLINTLSPMCDLMIEVGTGKVLSKLAQANIAQADPNGHSPQCFSVEAKVGDSLSLNRLLGYFFVNGGSLNWSQVFENRMVRPYVSPSERVFIGNPCENPLHVPETQPFATASYPPTYSHQNLPAVATDGAPALHAADQLSNDDLVNVLSDYFTHRGDFLAEIIQADMKLSPFSSTVKQTVKHHE</sequence>
<dbReference type="SUPFAM" id="SSF55048">
    <property type="entry name" value="Probable ACP-binding domain of malonyl-CoA ACP transacylase"/>
    <property type="match status" value="1"/>
</dbReference>
<dbReference type="GO" id="GO:0005886">
    <property type="term" value="C:plasma membrane"/>
    <property type="evidence" value="ECO:0007669"/>
    <property type="project" value="TreeGrafter"/>
</dbReference>
<dbReference type="CDD" id="cd00833">
    <property type="entry name" value="PKS"/>
    <property type="match status" value="1"/>
</dbReference>
<dbReference type="PANTHER" id="PTHR43775">
    <property type="entry name" value="FATTY ACID SYNTHASE"/>
    <property type="match status" value="1"/>
</dbReference>
<dbReference type="InterPro" id="IPR016035">
    <property type="entry name" value="Acyl_Trfase/lysoPLipase"/>
</dbReference>
<dbReference type="Pfam" id="PF00109">
    <property type="entry name" value="ketoacyl-synt"/>
    <property type="match status" value="1"/>
</dbReference>
<dbReference type="Pfam" id="PF02801">
    <property type="entry name" value="Ketoacyl-synt_C"/>
    <property type="match status" value="1"/>
</dbReference>
<dbReference type="InterPro" id="IPR016039">
    <property type="entry name" value="Thiolase-like"/>
</dbReference>
<dbReference type="EMBL" id="LJZR01000030">
    <property type="protein sequence ID" value="KPQ33548.1"/>
    <property type="molecule type" value="Genomic_DNA"/>
</dbReference>
<dbReference type="GO" id="GO:0005737">
    <property type="term" value="C:cytoplasm"/>
    <property type="evidence" value="ECO:0007669"/>
    <property type="project" value="TreeGrafter"/>
</dbReference>
<dbReference type="GO" id="GO:0004312">
    <property type="term" value="F:fatty acid synthase activity"/>
    <property type="evidence" value="ECO:0007669"/>
    <property type="project" value="TreeGrafter"/>
</dbReference>
<name>A0A0P7YSY9_9CYAN</name>
<dbReference type="InterPro" id="IPR050091">
    <property type="entry name" value="PKS_NRPS_Biosynth_Enz"/>
</dbReference>
<protein>
    <submittedName>
        <fullName evidence="4">Enediyne polyketide synthase</fullName>
    </submittedName>
</protein>
<dbReference type="PATRIC" id="fig|1666911.3.peg.1404"/>
<dbReference type="Gene3D" id="3.40.47.10">
    <property type="match status" value="1"/>
</dbReference>
<proteinExistence type="predicted"/>
<comment type="caution">
    <text evidence="4">The sequence shown here is derived from an EMBL/GenBank/DDBJ whole genome shotgun (WGS) entry which is preliminary data.</text>
</comment>
<dbReference type="STRING" id="1666911.HLUCCA11_18165"/>
<dbReference type="Pfam" id="PF00698">
    <property type="entry name" value="Acyl_transf_1"/>
    <property type="match status" value="1"/>
</dbReference>
<evidence type="ECO:0000256" key="1">
    <source>
        <dbReference type="ARBA" id="ARBA00022450"/>
    </source>
</evidence>
<dbReference type="SMART" id="SM00825">
    <property type="entry name" value="PKS_KS"/>
    <property type="match status" value="1"/>
</dbReference>
<dbReference type="InterPro" id="IPR016036">
    <property type="entry name" value="Malonyl_transacylase_ACP-bd"/>
</dbReference>
<dbReference type="Proteomes" id="UP000050465">
    <property type="component" value="Unassembled WGS sequence"/>
</dbReference>
<gene>
    <name evidence="4" type="primary">mdpE</name>
    <name evidence="4" type="ORF">HLUCCA11_18165</name>
</gene>
<evidence type="ECO:0000256" key="2">
    <source>
        <dbReference type="ARBA" id="ARBA00022553"/>
    </source>
</evidence>
<feature type="domain" description="Ketosynthase family 3 (KS3)" evidence="3">
    <location>
        <begin position="15"/>
        <end position="475"/>
    </location>
</feature>
<dbReference type="SUPFAM" id="SSF52151">
    <property type="entry name" value="FabD/lysophospholipase-like"/>
    <property type="match status" value="1"/>
</dbReference>
<dbReference type="Gene3D" id="3.40.366.10">
    <property type="entry name" value="Malonyl-Coenzyme A Acyl Carrier Protein, domain 2"/>
    <property type="match status" value="1"/>
</dbReference>
<evidence type="ECO:0000259" key="3">
    <source>
        <dbReference type="PROSITE" id="PS52004"/>
    </source>
</evidence>
<dbReference type="InterPro" id="IPR014031">
    <property type="entry name" value="Ketoacyl_synth_C"/>
</dbReference>
<dbReference type="GO" id="GO:0006633">
    <property type="term" value="P:fatty acid biosynthetic process"/>
    <property type="evidence" value="ECO:0007669"/>
    <property type="project" value="TreeGrafter"/>
</dbReference>
<dbReference type="AlphaFoldDB" id="A0A0P7YSY9"/>
<dbReference type="GO" id="GO:0071770">
    <property type="term" value="P:DIM/DIP cell wall layer assembly"/>
    <property type="evidence" value="ECO:0007669"/>
    <property type="project" value="TreeGrafter"/>
</dbReference>
<evidence type="ECO:0000313" key="5">
    <source>
        <dbReference type="Proteomes" id="UP000050465"/>
    </source>
</evidence>
<dbReference type="InterPro" id="IPR020841">
    <property type="entry name" value="PKS_Beta-ketoAc_synthase_dom"/>
</dbReference>
<dbReference type="InterPro" id="IPR014043">
    <property type="entry name" value="Acyl_transferase_dom"/>
</dbReference>
<dbReference type="PROSITE" id="PS52004">
    <property type="entry name" value="KS3_2"/>
    <property type="match status" value="1"/>
</dbReference>
<evidence type="ECO:0000313" key="4">
    <source>
        <dbReference type="EMBL" id="KPQ33548.1"/>
    </source>
</evidence>
<keyword evidence="2" id="KW-0597">Phosphoprotein</keyword>
<dbReference type="SUPFAM" id="SSF53901">
    <property type="entry name" value="Thiolase-like"/>
    <property type="match status" value="1"/>
</dbReference>
<dbReference type="PANTHER" id="PTHR43775:SF37">
    <property type="entry name" value="SI:DKEY-61P9.11"/>
    <property type="match status" value="1"/>
</dbReference>